<name>A0A382S661_9ZZZZ</name>
<proteinExistence type="predicted"/>
<dbReference type="InterPro" id="IPR027417">
    <property type="entry name" value="P-loop_NTPase"/>
</dbReference>
<feature type="non-terminal residue" evidence="1">
    <location>
        <position position="1"/>
    </location>
</feature>
<accession>A0A382S661</accession>
<organism evidence="1">
    <name type="scientific">marine metagenome</name>
    <dbReference type="NCBI Taxonomy" id="408172"/>
    <lineage>
        <taxon>unclassified sequences</taxon>
        <taxon>metagenomes</taxon>
        <taxon>ecological metagenomes</taxon>
    </lineage>
</organism>
<dbReference type="AlphaFoldDB" id="A0A382S661"/>
<evidence type="ECO:0000313" key="1">
    <source>
        <dbReference type="EMBL" id="SVD04628.1"/>
    </source>
</evidence>
<dbReference type="Gene3D" id="3.40.50.300">
    <property type="entry name" value="P-loop containing nucleotide triphosphate hydrolases"/>
    <property type="match status" value="1"/>
</dbReference>
<reference evidence="1" key="1">
    <citation type="submission" date="2018-05" db="EMBL/GenBank/DDBJ databases">
        <authorList>
            <person name="Lanie J.A."/>
            <person name="Ng W.-L."/>
            <person name="Kazmierczak K.M."/>
            <person name="Andrzejewski T.M."/>
            <person name="Davidsen T.M."/>
            <person name="Wayne K.J."/>
            <person name="Tettelin H."/>
            <person name="Glass J.I."/>
            <person name="Rusch D."/>
            <person name="Podicherti R."/>
            <person name="Tsui H.-C.T."/>
            <person name="Winkler M.E."/>
        </authorList>
    </citation>
    <scope>NUCLEOTIDE SEQUENCE</scope>
</reference>
<dbReference type="InterPro" id="IPR052736">
    <property type="entry name" value="Stf3_sulfotransferase"/>
</dbReference>
<dbReference type="SUPFAM" id="SSF52540">
    <property type="entry name" value="P-loop containing nucleoside triphosphate hydrolases"/>
    <property type="match status" value="1"/>
</dbReference>
<protein>
    <recommendedName>
        <fullName evidence="2">Sulfotransferase domain-containing protein</fullName>
    </recommendedName>
</protein>
<sequence length="210" mass="25069">NKEYFFEFLDFEECSPSVVNLWLKHHKKFHKKVSQYYKNKRVVYKSPAHSARIKHLIKIYPNASFIHITRHPLDIIQSSIHSIETLSEIMLPLQELNIGNLQDTTFIIYKNVLNKLNEDLSLLQPDQYCRIKYEDILMDPLKKLSEVYDKLGLSTFDKSRNELLKYLASIEGYKKNRYEPYSPSLKTRILSEFEPFIKKWEYDSKGSRRN</sequence>
<evidence type="ECO:0008006" key="2">
    <source>
        <dbReference type="Google" id="ProtNLM"/>
    </source>
</evidence>
<dbReference type="PANTHER" id="PTHR36451:SF1">
    <property type="entry name" value="OMEGA-HYDROXY-BETA-DIHYDROMENAQUINONE-9 SULFOTRANSFERASE STF3"/>
    <property type="match status" value="1"/>
</dbReference>
<dbReference type="EMBL" id="UINC01126264">
    <property type="protein sequence ID" value="SVD04628.1"/>
    <property type="molecule type" value="Genomic_DNA"/>
</dbReference>
<dbReference type="Pfam" id="PF13469">
    <property type="entry name" value="Sulfotransfer_3"/>
    <property type="match status" value="1"/>
</dbReference>
<gene>
    <name evidence="1" type="ORF">METZ01_LOCUS357482</name>
</gene>
<dbReference type="PANTHER" id="PTHR36451">
    <property type="entry name" value="PAPS-DEPENDENT SULFOTRANSFERASE STF3"/>
    <property type="match status" value="1"/>
</dbReference>